<dbReference type="FunFam" id="3.30.300.30:FF:000008">
    <property type="entry name" value="2,3-dihydroxybenzoate-AMP ligase"/>
    <property type="match status" value="1"/>
</dbReference>
<dbReference type="InterPro" id="IPR000873">
    <property type="entry name" value="AMP-dep_synth/lig_dom"/>
</dbReference>
<keyword evidence="4" id="KW-0443">Lipid metabolism</keyword>
<gene>
    <name evidence="7" type="ORF">A1019T_01324</name>
</gene>
<dbReference type="EC" id="6.2.1.3" evidence="7"/>
<dbReference type="STRING" id="1945520.A1019T_01324"/>
<dbReference type="Pfam" id="PF00501">
    <property type="entry name" value="AMP-binding"/>
    <property type="match status" value="1"/>
</dbReference>
<protein>
    <submittedName>
        <fullName evidence="7">Long-chain-fatty-acid--CoA ligase</fullName>
        <ecNumber evidence="7">6.2.1.3</ecNumber>
    </submittedName>
</protein>
<evidence type="ECO:0000313" key="7">
    <source>
        <dbReference type="EMBL" id="SJM37352.1"/>
    </source>
</evidence>
<evidence type="ECO:0000256" key="2">
    <source>
        <dbReference type="ARBA" id="ARBA00022598"/>
    </source>
</evidence>
<dbReference type="Gene3D" id="3.30.300.30">
    <property type="match status" value="1"/>
</dbReference>
<proteinExistence type="inferred from homology"/>
<feature type="domain" description="AMP-dependent synthetase/ligase" evidence="5">
    <location>
        <begin position="25"/>
        <end position="414"/>
    </location>
</feature>
<evidence type="ECO:0000256" key="4">
    <source>
        <dbReference type="ARBA" id="ARBA00023098"/>
    </source>
</evidence>
<reference evidence="8" key="1">
    <citation type="submission" date="2017-02" db="EMBL/GenBank/DDBJ databases">
        <authorList>
            <person name="Mornico D."/>
        </authorList>
    </citation>
    <scope>NUCLEOTIDE SEQUENCE [LARGE SCALE GENOMIC DNA]</scope>
</reference>
<evidence type="ECO:0000259" key="6">
    <source>
        <dbReference type="Pfam" id="PF13193"/>
    </source>
</evidence>
<dbReference type="SUPFAM" id="SSF56801">
    <property type="entry name" value="Acetyl-CoA synthetase-like"/>
    <property type="match status" value="1"/>
</dbReference>
<dbReference type="RefSeq" id="WP_077448754.1">
    <property type="nucleotide sequence ID" value="NZ_FUGD01000083.1"/>
</dbReference>
<sequence length="560" mass="62042">MTDFSTGLGKNAANHQALTPLQFIARTASVYPNRTSIIYDDLVHAPITYTWAQTYSRCRNLANGLRKLGISKDDTVAIMAPNTPAMVEAAFGVPMSQGVLCTLNTRLDINALSFCLQHSEAKVLIIDSEYANHVDLIEEAFPNLILIHATDRAFSEVKPFGKMSYEQLIEFGEFESEQAAQDFDLTIYPEDEWDAIALNYTSGTTGKPKGVVYHHRGATLNALSNILDWDMPKFNTYLWTLPLFHCNGWCFPWTVAERAGINVCLRQIDANLILQLIAKYNITHYCAAPIVHNMIAAGDESLKQNITHSVNGFVAGAPPSEAMLEKMEAMNFNITHVYGLTEVYGPVTICAEHDEWQDLSVSERASKKSRQGTASHLMTGFEVLRQGTNEPVAADGLEMGELALKGNMVMKGYLKNPKATEEAFEGGWFRTGDLGVKHADGYIKIMDRLKDIIISGGENISSIEIENALYKMPEVSSCGVVAASNDKWGEVPVAFIEIAQGATLTRDQVVEHCRQHLAKFKVPKHVIFCEIPKTSTGKIQKFELRNAAQSMANEEPKVMH</sequence>
<accession>A0A1R4EFU8</accession>
<dbReference type="Proteomes" id="UP000188169">
    <property type="component" value="Unassembled WGS sequence"/>
</dbReference>
<feature type="domain" description="AMP-binding enzyme C-terminal" evidence="6">
    <location>
        <begin position="464"/>
        <end position="538"/>
    </location>
</feature>
<comment type="similarity">
    <text evidence="1">Belongs to the ATP-dependent AMP-binding enzyme family.</text>
</comment>
<organism evidence="7 8">
    <name type="scientific">Psychrobacter pasteurii</name>
    <dbReference type="NCBI Taxonomy" id="1945520"/>
    <lineage>
        <taxon>Bacteria</taxon>
        <taxon>Pseudomonadati</taxon>
        <taxon>Pseudomonadota</taxon>
        <taxon>Gammaproteobacteria</taxon>
        <taxon>Moraxellales</taxon>
        <taxon>Moraxellaceae</taxon>
        <taxon>Psychrobacter</taxon>
    </lineage>
</organism>
<keyword evidence="2 7" id="KW-0436">Ligase</keyword>
<dbReference type="InterPro" id="IPR025110">
    <property type="entry name" value="AMP-bd_C"/>
</dbReference>
<dbReference type="OrthoDB" id="9803968at2"/>
<dbReference type="AlphaFoldDB" id="A0A1R4EFU8"/>
<dbReference type="GO" id="GO:0004467">
    <property type="term" value="F:long-chain fatty acid-CoA ligase activity"/>
    <property type="evidence" value="ECO:0007669"/>
    <property type="project" value="UniProtKB-EC"/>
</dbReference>
<evidence type="ECO:0000256" key="1">
    <source>
        <dbReference type="ARBA" id="ARBA00006432"/>
    </source>
</evidence>
<dbReference type="CDD" id="cd12118">
    <property type="entry name" value="ttLC_FACS_AEE21_like"/>
    <property type="match status" value="1"/>
</dbReference>
<dbReference type="Gene3D" id="3.40.50.12780">
    <property type="entry name" value="N-terminal domain of ligase-like"/>
    <property type="match status" value="1"/>
</dbReference>
<dbReference type="Pfam" id="PF13193">
    <property type="entry name" value="AMP-binding_C"/>
    <property type="match status" value="1"/>
</dbReference>
<evidence type="ECO:0000259" key="5">
    <source>
        <dbReference type="Pfam" id="PF00501"/>
    </source>
</evidence>
<name>A0A1R4EFU8_9GAMM</name>
<dbReference type="PANTHER" id="PTHR43859:SF4">
    <property type="entry name" value="BUTANOATE--COA LIGASE AAE1-RELATED"/>
    <property type="match status" value="1"/>
</dbReference>
<dbReference type="NCBIfam" id="NF006020">
    <property type="entry name" value="PRK08162.1"/>
    <property type="match status" value="1"/>
</dbReference>
<keyword evidence="3" id="KW-0276">Fatty acid metabolism</keyword>
<evidence type="ECO:0000256" key="3">
    <source>
        <dbReference type="ARBA" id="ARBA00022832"/>
    </source>
</evidence>
<dbReference type="EMBL" id="FUGD01000083">
    <property type="protein sequence ID" value="SJM37352.1"/>
    <property type="molecule type" value="Genomic_DNA"/>
</dbReference>
<dbReference type="PANTHER" id="PTHR43859">
    <property type="entry name" value="ACYL-ACTIVATING ENZYME"/>
    <property type="match status" value="1"/>
</dbReference>
<dbReference type="PROSITE" id="PS00455">
    <property type="entry name" value="AMP_BINDING"/>
    <property type="match status" value="1"/>
</dbReference>
<dbReference type="InterPro" id="IPR045851">
    <property type="entry name" value="AMP-bd_C_sf"/>
</dbReference>
<keyword evidence="8" id="KW-1185">Reference proteome</keyword>
<evidence type="ECO:0000313" key="8">
    <source>
        <dbReference type="Proteomes" id="UP000188169"/>
    </source>
</evidence>
<dbReference type="InterPro" id="IPR042099">
    <property type="entry name" value="ANL_N_sf"/>
</dbReference>
<dbReference type="InterPro" id="IPR020845">
    <property type="entry name" value="AMP-binding_CS"/>
</dbReference>